<dbReference type="InterPro" id="IPR001841">
    <property type="entry name" value="Znf_RING"/>
</dbReference>
<feature type="region of interest" description="Disordered" evidence="9">
    <location>
        <begin position="602"/>
        <end position="720"/>
    </location>
</feature>
<keyword evidence="5" id="KW-0805">Transcription regulation</keyword>
<name>A0A5M3YPP1_ASPTE</name>
<evidence type="ECO:0000313" key="11">
    <source>
        <dbReference type="Proteomes" id="UP000452235"/>
    </source>
</evidence>
<dbReference type="OrthoDB" id="8062037at2759"/>
<dbReference type="InterPro" id="IPR000306">
    <property type="entry name" value="Znf_FYVE"/>
</dbReference>
<feature type="region of interest" description="Disordered" evidence="9">
    <location>
        <begin position="435"/>
        <end position="536"/>
    </location>
</feature>
<dbReference type="Pfam" id="PF00172">
    <property type="entry name" value="Zn_clus"/>
    <property type="match status" value="1"/>
</dbReference>
<keyword evidence="8" id="KW-0539">Nucleus</keyword>
<feature type="region of interest" description="Disordered" evidence="9">
    <location>
        <begin position="151"/>
        <end position="200"/>
    </location>
</feature>
<dbReference type="InterPro" id="IPR011011">
    <property type="entry name" value="Znf_FYVE_PHD"/>
</dbReference>
<proteinExistence type="predicted"/>
<dbReference type="GO" id="GO:0005634">
    <property type="term" value="C:nucleus"/>
    <property type="evidence" value="ECO:0007669"/>
    <property type="project" value="UniProtKB-SubCell"/>
</dbReference>
<dbReference type="InterPro" id="IPR013083">
    <property type="entry name" value="Znf_RING/FYVE/PHD"/>
</dbReference>
<dbReference type="InterPro" id="IPR007219">
    <property type="entry name" value="XnlR_reg_dom"/>
</dbReference>
<feature type="compositionally biased region" description="Polar residues" evidence="9">
    <location>
        <begin position="1"/>
        <end position="17"/>
    </location>
</feature>
<dbReference type="Pfam" id="PF01363">
    <property type="entry name" value="FYVE"/>
    <property type="match status" value="1"/>
</dbReference>
<dbReference type="SUPFAM" id="SSF57850">
    <property type="entry name" value="RING/U-box"/>
    <property type="match status" value="1"/>
</dbReference>
<dbReference type="PANTHER" id="PTHR31845">
    <property type="entry name" value="FINGER DOMAIN PROTEIN, PUTATIVE-RELATED"/>
    <property type="match status" value="1"/>
</dbReference>
<dbReference type="FunFam" id="4.10.240.10:FF:000003">
    <property type="entry name" value="C6 transcription factor (Leu3)"/>
    <property type="match status" value="1"/>
</dbReference>
<keyword evidence="11" id="KW-1185">Reference proteome</keyword>
<dbReference type="CDD" id="cd12148">
    <property type="entry name" value="fungal_TF_MHR"/>
    <property type="match status" value="1"/>
</dbReference>
<comment type="subcellular location">
    <subcellularLocation>
        <location evidence="1">Nucleus</location>
    </subcellularLocation>
</comment>
<evidence type="ECO:0000256" key="2">
    <source>
        <dbReference type="ARBA" id="ARBA00022723"/>
    </source>
</evidence>
<dbReference type="InterPro" id="IPR001138">
    <property type="entry name" value="Zn2Cys6_DnaBD"/>
</dbReference>
<dbReference type="Proteomes" id="UP000452235">
    <property type="component" value="Unassembled WGS sequence"/>
</dbReference>
<evidence type="ECO:0000256" key="1">
    <source>
        <dbReference type="ARBA" id="ARBA00004123"/>
    </source>
</evidence>
<dbReference type="PROSITE" id="PS00463">
    <property type="entry name" value="ZN2_CY6_FUNGAL_1"/>
    <property type="match status" value="1"/>
</dbReference>
<evidence type="ECO:0000256" key="7">
    <source>
        <dbReference type="ARBA" id="ARBA00023163"/>
    </source>
</evidence>
<dbReference type="PROSITE" id="PS50089">
    <property type="entry name" value="ZF_RING_2"/>
    <property type="match status" value="1"/>
</dbReference>
<evidence type="ECO:0000313" key="10">
    <source>
        <dbReference type="EMBL" id="GFF12781.1"/>
    </source>
</evidence>
<feature type="region of interest" description="Disordered" evidence="9">
    <location>
        <begin position="1158"/>
        <end position="1262"/>
    </location>
</feature>
<evidence type="ECO:0000256" key="8">
    <source>
        <dbReference type="ARBA" id="ARBA00023242"/>
    </source>
</evidence>
<accession>A0A5M3YPP1</accession>
<feature type="compositionally biased region" description="Low complexity" evidence="9">
    <location>
        <begin position="709"/>
        <end position="720"/>
    </location>
</feature>
<reference evidence="10 11" key="1">
    <citation type="submission" date="2020-01" db="EMBL/GenBank/DDBJ databases">
        <title>Aspergillus terreus IFO 6365 whole genome shotgun sequence.</title>
        <authorList>
            <person name="Kanamasa S."/>
            <person name="Takahashi H."/>
        </authorList>
    </citation>
    <scope>NUCLEOTIDE SEQUENCE [LARGE SCALE GENOMIC DNA]</scope>
    <source>
        <strain evidence="10 11">IFO 6365</strain>
    </source>
</reference>
<evidence type="ECO:0000256" key="6">
    <source>
        <dbReference type="ARBA" id="ARBA00023125"/>
    </source>
</evidence>
<evidence type="ECO:0000256" key="5">
    <source>
        <dbReference type="ARBA" id="ARBA00023015"/>
    </source>
</evidence>
<dbReference type="Gene3D" id="3.30.40.10">
    <property type="entry name" value="Zinc/RING finger domain, C3HC4 (zinc finger)"/>
    <property type="match status" value="2"/>
</dbReference>
<dbReference type="SUPFAM" id="SSF57701">
    <property type="entry name" value="Zn2/Cys6 DNA-binding domain"/>
    <property type="match status" value="1"/>
</dbReference>
<dbReference type="InterPro" id="IPR036864">
    <property type="entry name" value="Zn2-C6_fun-type_DNA-bd_sf"/>
</dbReference>
<dbReference type="PANTHER" id="PTHR31845:SF39">
    <property type="entry name" value="TRANSCRIPTION FACTOR PBCR-RELATED"/>
    <property type="match status" value="1"/>
</dbReference>
<feature type="region of interest" description="Disordered" evidence="9">
    <location>
        <begin position="1"/>
        <end position="53"/>
    </location>
</feature>
<keyword evidence="4" id="KW-0862">Zinc</keyword>
<dbReference type="GO" id="GO:0001216">
    <property type="term" value="F:DNA-binding transcription activator activity"/>
    <property type="evidence" value="ECO:0007669"/>
    <property type="project" value="UniProtKB-ARBA"/>
</dbReference>
<dbReference type="PROSITE" id="PS50048">
    <property type="entry name" value="ZN2_CY6_FUNGAL_2"/>
    <property type="match status" value="1"/>
</dbReference>
<dbReference type="Gene3D" id="4.10.240.10">
    <property type="entry name" value="Zn(2)-C6 fungal-type DNA-binding domain"/>
    <property type="match status" value="1"/>
</dbReference>
<dbReference type="VEuPathDB" id="FungiDB:ATEG_01776"/>
<sequence length="1347" mass="147205">MDSRPITLSSSSQTSPDATVPGSSYADPIDLSSSPPNPIMQRPNNRRESWTRPGGDYMEYIRPRWQPDSEVTNCPICGVQFSFWYRKHHCRKQFIVHPPDPNRARAAALLGARAGQVIDLDADDDATQSPTALNPALGGGEEVRLCNPCVPDPNPEPPRGYGTSGPGMLRGSYVAPPGQTRHRSYHSVSSGSRPSHYAGSDTFFQRPTRRTVGSNDFPGFGGFGGSYGSRFQERPVDYGSLSASRFASAARSPVRSLPPLATGNGDPFPPMGRSPGRPVDLGLGMSMRRRHVDERDLCPICDRRLPPLGENGSEDDREAHIRDCIESHGRQGRSPSQQRSPVAQAPTPVRMIAFAATEKDCLGQDGATQECTICMEDYEVGQPLVRLECLCKFHKRCIVEWFERKKECPVHKFGPASARNKLLELRTTMVSRASPYLGSLTDPNAGPSSRQLMELNPRLRTGNSTNTTEYADARQSYAAPRTSGSGGMTAARPSSSAHPPPHHSPVGETYPDPPSRISDPSLQADASDPNDPYADLKRPRACEACRQLKVRCDPDPNHPSGTCKRCAKARRACIVTAPSRKRQKKTDSRVAELERKIDALTASLQASTSASPQVQEPSMSREQVPPPSAREEHHPGRRWLGPTLPSGAADGPPPVSGIAGSKRGPNGEVKESRDGAFMGSYERESTSASDQTPGENAGRQWRGPWSNPRSSSRSEAASEAVDIVDRGMVSEELATKAFDRFVTRMAPTIPLVVFPAGTTADQIRRTKPVLFHAIVCVAVGSFAPDLQVPITEDFYKTVAERTIVKAEKSLELVQAILVTCNWYMIPNHFEELKFYQMTHLAVSIGIDLGMYRQATVKNKPFNFMRDYIRGGVPSLDPNSPEVRRTWLGCYFLAVQVTVALRRTILVRWNPYMDECIDILEKSPDALPSDKKMIQWAKLSHIMEDINVQFFADDTGFDGSMFEPKMQYTLRAFEKQLEQWKREARSEEQDHAPIMQQAEQIVDLYMHEPAMHMDPNGHGSKSAGDIHASPTSTGHVNALGSCLTACHKALDIVCDVDIHDLICLPVVSQARTSFAIVGLIKLYSILSGPDSSLGQIIEPASLRVEYYLNRVIEHYGAAGELPGGRTPAKFAVVLGLLQRWYNTRKDRFAELKEAFGRGFPCGADQTDQDSNIDKKPPKPGATPLHLLSEVAMGDPNRAGTAGYLPSSRPGTSNYSPNIPRQPPPSSSALVSPHQALASGPSPGTNGANAVSDWPPYQPSSTTRHFYPPFGSTDTTSAAPAYQEIPTTGYPDLATAGMGMPGMNLGFFVPELGMQVPFNPENLLALETMMGDGFLNLPLSADAGMGYYS</sequence>
<keyword evidence="3" id="KW-0863">Zinc-finger</keyword>
<dbReference type="EMBL" id="BLJY01000001">
    <property type="protein sequence ID" value="GFF12781.1"/>
    <property type="molecule type" value="Genomic_DNA"/>
</dbReference>
<dbReference type="GO" id="GO:0008270">
    <property type="term" value="F:zinc ion binding"/>
    <property type="evidence" value="ECO:0007669"/>
    <property type="project" value="UniProtKB-KW"/>
</dbReference>
<keyword evidence="2" id="KW-0479">Metal-binding</keyword>
<dbReference type="InterPro" id="IPR051089">
    <property type="entry name" value="prtT"/>
</dbReference>
<dbReference type="CDD" id="cd00067">
    <property type="entry name" value="GAL4"/>
    <property type="match status" value="1"/>
</dbReference>
<dbReference type="SMART" id="SM00184">
    <property type="entry name" value="RING"/>
    <property type="match status" value="1"/>
</dbReference>
<comment type="caution">
    <text evidence="10">The sequence shown here is derived from an EMBL/GenBank/DDBJ whole genome shotgun (WGS) entry which is preliminary data.</text>
</comment>
<dbReference type="SMART" id="SM00064">
    <property type="entry name" value="FYVE"/>
    <property type="match status" value="1"/>
</dbReference>
<dbReference type="GO" id="GO:0000976">
    <property type="term" value="F:transcription cis-regulatory region binding"/>
    <property type="evidence" value="ECO:0007669"/>
    <property type="project" value="TreeGrafter"/>
</dbReference>
<keyword evidence="7" id="KW-0804">Transcription</keyword>
<protein>
    <submittedName>
        <fullName evidence="10">C6 transcription factor</fullName>
    </submittedName>
</protein>
<dbReference type="Pfam" id="PF13639">
    <property type="entry name" value="zf-RING_2"/>
    <property type="match status" value="1"/>
</dbReference>
<dbReference type="VEuPathDB" id="FungiDB:ATEG_01777"/>
<dbReference type="GO" id="GO:0000981">
    <property type="term" value="F:DNA-binding transcription factor activity, RNA polymerase II-specific"/>
    <property type="evidence" value="ECO:0007669"/>
    <property type="project" value="InterPro"/>
</dbReference>
<evidence type="ECO:0000256" key="9">
    <source>
        <dbReference type="SAM" id="MobiDB-lite"/>
    </source>
</evidence>
<feature type="compositionally biased region" description="Polar residues" evidence="9">
    <location>
        <begin position="612"/>
        <end position="621"/>
    </location>
</feature>
<evidence type="ECO:0000256" key="3">
    <source>
        <dbReference type="ARBA" id="ARBA00022771"/>
    </source>
</evidence>
<dbReference type="Pfam" id="PF04082">
    <property type="entry name" value="Fungal_trans"/>
    <property type="match status" value="1"/>
</dbReference>
<feature type="region of interest" description="Disordered" evidence="9">
    <location>
        <begin position="250"/>
        <end position="279"/>
    </location>
</feature>
<dbReference type="CDD" id="cd16489">
    <property type="entry name" value="mRING-CH-C4HC2H_ZNRF"/>
    <property type="match status" value="1"/>
</dbReference>
<keyword evidence="6" id="KW-0238">DNA-binding</keyword>
<dbReference type="SUPFAM" id="SSF57903">
    <property type="entry name" value="FYVE/PHD zinc finger"/>
    <property type="match status" value="1"/>
</dbReference>
<gene>
    <name evidence="10" type="ORF">ATEIFO6365_0001100500</name>
</gene>
<dbReference type="SMART" id="SM00066">
    <property type="entry name" value="GAL4"/>
    <property type="match status" value="1"/>
</dbReference>
<feature type="compositionally biased region" description="Low complexity" evidence="9">
    <location>
        <begin position="602"/>
        <end position="611"/>
    </location>
</feature>
<evidence type="ECO:0000256" key="4">
    <source>
        <dbReference type="ARBA" id="ARBA00022833"/>
    </source>
</evidence>
<organism evidence="10 11">
    <name type="scientific">Aspergillus terreus</name>
    <dbReference type="NCBI Taxonomy" id="33178"/>
    <lineage>
        <taxon>Eukaryota</taxon>
        <taxon>Fungi</taxon>
        <taxon>Dikarya</taxon>
        <taxon>Ascomycota</taxon>
        <taxon>Pezizomycotina</taxon>
        <taxon>Eurotiomycetes</taxon>
        <taxon>Eurotiomycetidae</taxon>
        <taxon>Eurotiales</taxon>
        <taxon>Aspergillaceae</taxon>
        <taxon>Aspergillus</taxon>
        <taxon>Aspergillus subgen. Circumdati</taxon>
    </lineage>
</organism>
<feature type="compositionally biased region" description="Polar residues" evidence="9">
    <location>
        <begin position="1207"/>
        <end position="1217"/>
    </location>
</feature>